<evidence type="ECO:0000256" key="3">
    <source>
        <dbReference type="ARBA" id="ARBA00023163"/>
    </source>
</evidence>
<dbReference type="GO" id="GO:0003677">
    <property type="term" value="F:DNA binding"/>
    <property type="evidence" value="ECO:0007669"/>
    <property type="project" value="UniProtKB-KW"/>
</dbReference>
<reference evidence="5 6" key="1">
    <citation type="submission" date="2015-09" db="EMBL/GenBank/DDBJ databases">
        <authorList>
            <consortium name="Pathogen Informatics"/>
        </authorList>
    </citation>
    <scope>NUCLEOTIDE SEQUENCE [LARGE SCALE GENOMIC DNA]</scope>
    <source>
        <strain evidence="5 6">2789STDY5834875</strain>
    </source>
</reference>
<keyword evidence="1" id="KW-0805">Transcription regulation</keyword>
<dbReference type="InterPro" id="IPR011711">
    <property type="entry name" value="GntR_C"/>
</dbReference>
<dbReference type="Proteomes" id="UP000095621">
    <property type="component" value="Unassembled WGS sequence"/>
</dbReference>
<dbReference type="PANTHER" id="PTHR43537:SF5">
    <property type="entry name" value="UXU OPERON TRANSCRIPTIONAL REGULATOR"/>
    <property type="match status" value="1"/>
</dbReference>
<evidence type="ECO:0000313" key="5">
    <source>
        <dbReference type="EMBL" id="CUQ74804.1"/>
    </source>
</evidence>
<accession>A0A174YI67</accession>
<keyword evidence="2" id="KW-0238">DNA-binding</keyword>
<dbReference type="Pfam" id="PF00392">
    <property type="entry name" value="GntR"/>
    <property type="match status" value="1"/>
</dbReference>
<dbReference type="AlphaFoldDB" id="A0A174YI67"/>
<protein>
    <submittedName>
        <fullName evidence="5">L-lactate utilization operon repressor</fullName>
    </submittedName>
</protein>
<organism evidence="5 6">
    <name type="scientific">Lachnospira eligens</name>
    <dbReference type="NCBI Taxonomy" id="39485"/>
    <lineage>
        <taxon>Bacteria</taxon>
        <taxon>Bacillati</taxon>
        <taxon>Bacillota</taxon>
        <taxon>Clostridia</taxon>
        <taxon>Lachnospirales</taxon>
        <taxon>Lachnospiraceae</taxon>
        <taxon>Lachnospira</taxon>
    </lineage>
</organism>
<dbReference type="InterPro" id="IPR000524">
    <property type="entry name" value="Tscrpt_reg_HTH_GntR"/>
</dbReference>
<dbReference type="GO" id="GO:0003700">
    <property type="term" value="F:DNA-binding transcription factor activity"/>
    <property type="evidence" value="ECO:0007669"/>
    <property type="project" value="InterPro"/>
</dbReference>
<dbReference type="Pfam" id="PF07729">
    <property type="entry name" value="FCD"/>
    <property type="match status" value="1"/>
</dbReference>
<dbReference type="SMART" id="SM00345">
    <property type="entry name" value="HTH_GNTR"/>
    <property type="match status" value="1"/>
</dbReference>
<dbReference type="SUPFAM" id="SSF46785">
    <property type="entry name" value="Winged helix' DNA-binding domain"/>
    <property type="match status" value="1"/>
</dbReference>
<evidence type="ECO:0000313" key="6">
    <source>
        <dbReference type="Proteomes" id="UP000095621"/>
    </source>
</evidence>
<dbReference type="InterPro" id="IPR008920">
    <property type="entry name" value="TF_FadR/GntR_C"/>
</dbReference>
<dbReference type="Gene3D" id="1.20.120.530">
    <property type="entry name" value="GntR ligand-binding domain-like"/>
    <property type="match status" value="1"/>
</dbReference>
<dbReference type="PROSITE" id="PS50949">
    <property type="entry name" value="HTH_GNTR"/>
    <property type="match status" value="1"/>
</dbReference>
<dbReference type="InterPro" id="IPR036388">
    <property type="entry name" value="WH-like_DNA-bd_sf"/>
</dbReference>
<evidence type="ECO:0000256" key="2">
    <source>
        <dbReference type="ARBA" id="ARBA00023125"/>
    </source>
</evidence>
<dbReference type="PANTHER" id="PTHR43537">
    <property type="entry name" value="TRANSCRIPTIONAL REGULATOR, GNTR FAMILY"/>
    <property type="match status" value="1"/>
</dbReference>
<dbReference type="EMBL" id="CZBU01000001">
    <property type="protein sequence ID" value="CUQ74804.1"/>
    <property type="molecule type" value="Genomic_DNA"/>
</dbReference>
<dbReference type="SMART" id="SM00895">
    <property type="entry name" value="FCD"/>
    <property type="match status" value="1"/>
</dbReference>
<feature type="domain" description="HTH gntR-type" evidence="4">
    <location>
        <begin position="9"/>
        <end position="77"/>
    </location>
</feature>
<dbReference type="InterPro" id="IPR036390">
    <property type="entry name" value="WH_DNA-bd_sf"/>
</dbReference>
<evidence type="ECO:0000256" key="1">
    <source>
        <dbReference type="ARBA" id="ARBA00023015"/>
    </source>
</evidence>
<dbReference type="PRINTS" id="PR00035">
    <property type="entry name" value="HTHGNTR"/>
</dbReference>
<dbReference type="RefSeq" id="WP_055214052.1">
    <property type="nucleotide sequence ID" value="NZ_CZBU01000001.1"/>
</dbReference>
<sequence>MMNFESDERNLPQKISEDIISFILNEHLQPGDKLPNEAHLAKELNIGRSSLREAMKLLASRNIVTIRQGSGTYVASSPGVVDDPLGFTFIPDKKKLVQDLLEVRFLLEPAIAAMSATYADNNDIKKIVSLCDEVEELLKQKKDHTQKDIEFHTAIAMGSKNLIIPRLIPIINSSIPLFVETTGNVLKVETIETHREIATAIAQHNAIKAQDAMTMHLMYNRRCINSKQNL</sequence>
<dbReference type="CDD" id="cd07377">
    <property type="entry name" value="WHTH_GntR"/>
    <property type="match status" value="1"/>
</dbReference>
<dbReference type="Gene3D" id="1.10.10.10">
    <property type="entry name" value="Winged helix-like DNA-binding domain superfamily/Winged helix DNA-binding domain"/>
    <property type="match status" value="1"/>
</dbReference>
<proteinExistence type="predicted"/>
<keyword evidence="3" id="KW-0804">Transcription</keyword>
<name>A0A174YI67_9FIRM</name>
<evidence type="ECO:0000259" key="4">
    <source>
        <dbReference type="PROSITE" id="PS50949"/>
    </source>
</evidence>
<gene>
    <name evidence="5" type="primary">lutR_1</name>
    <name evidence="5" type="ORF">ERS852490_00164</name>
</gene>
<dbReference type="SUPFAM" id="SSF48008">
    <property type="entry name" value="GntR ligand-binding domain-like"/>
    <property type="match status" value="1"/>
</dbReference>
<dbReference type="OrthoDB" id="9799482at2"/>